<keyword evidence="2" id="KW-1185">Reference proteome</keyword>
<accession>A0ABQ2CW30</accession>
<gene>
    <name evidence="1" type="ORF">GCM10008938_06200</name>
</gene>
<dbReference type="RefSeq" id="WP_188999755.1">
    <property type="nucleotide sequence ID" value="NZ_BMOD01000002.1"/>
</dbReference>
<evidence type="ECO:0008006" key="3">
    <source>
        <dbReference type="Google" id="ProtNLM"/>
    </source>
</evidence>
<dbReference type="InterPro" id="IPR018684">
    <property type="entry name" value="DUF2171"/>
</dbReference>
<protein>
    <recommendedName>
        <fullName evidence="3">DUF2171 domain-containing protein</fullName>
    </recommendedName>
</protein>
<name>A0ABQ2CW30_9DEIO</name>
<dbReference type="Proteomes" id="UP000632222">
    <property type="component" value="Unassembled WGS sequence"/>
</dbReference>
<organism evidence="1 2">
    <name type="scientific">Deinococcus roseus</name>
    <dbReference type="NCBI Taxonomy" id="392414"/>
    <lineage>
        <taxon>Bacteria</taxon>
        <taxon>Thermotogati</taxon>
        <taxon>Deinococcota</taxon>
        <taxon>Deinococci</taxon>
        <taxon>Deinococcales</taxon>
        <taxon>Deinococcaceae</taxon>
        <taxon>Deinococcus</taxon>
    </lineage>
</organism>
<proteinExistence type="predicted"/>
<dbReference type="Pfam" id="PF09939">
    <property type="entry name" value="DUF2171"/>
    <property type="match status" value="1"/>
</dbReference>
<evidence type="ECO:0000313" key="1">
    <source>
        <dbReference type="EMBL" id="GGJ22729.1"/>
    </source>
</evidence>
<comment type="caution">
    <text evidence="1">The sequence shown here is derived from an EMBL/GenBank/DDBJ whole genome shotgun (WGS) entry which is preliminary data.</text>
</comment>
<evidence type="ECO:0000313" key="2">
    <source>
        <dbReference type="Proteomes" id="UP000632222"/>
    </source>
</evidence>
<dbReference type="EMBL" id="BMOD01000002">
    <property type="protein sequence ID" value="GGJ22729.1"/>
    <property type="molecule type" value="Genomic_DNA"/>
</dbReference>
<sequence>MSTSEQIKPHMPIRCADNNDHGVVDHLDREYIKVAKDENGQHHWIPLSAVDHVDEHVHLKWSHEEVHQQWLNRDPHPEHQH</sequence>
<reference evidence="2" key="1">
    <citation type="journal article" date="2019" name="Int. J. Syst. Evol. Microbiol.">
        <title>The Global Catalogue of Microorganisms (GCM) 10K type strain sequencing project: providing services to taxonomists for standard genome sequencing and annotation.</title>
        <authorList>
            <consortium name="The Broad Institute Genomics Platform"/>
            <consortium name="The Broad Institute Genome Sequencing Center for Infectious Disease"/>
            <person name="Wu L."/>
            <person name="Ma J."/>
        </authorList>
    </citation>
    <scope>NUCLEOTIDE SEQUENCE [LARGE SCALE GENOMIC DNA]</scope>
    <source>
        <strain evidence="2">JCM 14370</strain>
    </source>
</reference>